<dbReference type="InterPro" id="IPR051082">
    <property type="entry name" value="Pentapeptide-BTB/POZ_domain"/>
</dbReference>
<sequence>MKTLHEMIKYLTGIDVEQDKISDYLEEEVLYLQGANLIDADLSVANLRSADLFGANLKDVNLKNANLRGADLWCANLEYANLRSANLENACLVGARITKKQLDQLIVIEEDE</sequence>
<dbReference type="PANTHER" id="PTHR14136:SF17">
    <property type="entry name" value="BTB_POZ DOMAIN-CONTAINING PROTEIN KCTD9"/>
    <property type="match status" value="1"/>
</dbReference>
<evidence type="ECO:0008006" key="3">
    <source>
        <dbReference type="Google" id="ProtNLM"/>
    </source>
</evidence>
<evidence type="ECO:0000313" key="2">
    <source>
        <dbReference type="Proteomes" id="UP000253689"/>
    </source>
</evidence>
<name>A0A345DNJ6_9MOLU</name>
<dbReference type="SUPFAM" id="SSF141571">
    <property type="entry name" value="Pentapeptide repeat-like"/>
    <property type="match status" value="1"/>
</dbReference>
<protein>
    <recommendedName>
        <fullName evidence="3">Pentapeptide repeat-containing protein</fullName>
    </recommendedName>
</protein>
<accession>A0A345DNJ6</accession>
<organism evidence="1 2">
    <name type="scientific">Spiroplasma phoeniceum P40</name>
    <dbReference type="NCBI Taxonomy" id="1276259"/>
    <lineage>
        <taxon>Bacteria</taxon>
        <taxon>Bacillati</taxon>
        <taxon>Mycoplasmatota</taxon>
        <taxon>Mollicutes</taxon>
        <taxon>Entomoplasmatales</taxon>
        <taxon>Spiroplasmataceae</taxon>
        <taxon>Spiroplasma</taxon>
    </lineage>
</organism>
<proteinExistence type="predicted"/>
<dbReference type="PANTHER" id="PTHR14136">
    <property type="entry name" value="BTB_POZ DOMAIN-CONTAINING PROTEIN KCTD9"/>
    <property type="match status" value="1"/>
</dbReference>
<reference evidence="2" key="1">
    <citation type="submission" date="2018-07" db="EMBL/GenBank/DDBJ databases">
        <title>Complete Genome Sequence of Spiroplasma phoeniceum.</title>
        <authorList>
            <person name="Davis R.E."/>
            <person name="Shao J.Y."/>
            <person name="Zhao Y."/>
            <person name="Silver A."/>
            <person name="Stump z."/>
            <person name="Gasparich G."/>
        </authorList>
    </citation>
    <scope>NUCLEOTIDE SEQUENCE [LARGE SCALE GENOMIC DNA]</scope>
    <source>
        <strain evidence="2">P40</strain>
    </source>
</reference>
<dbReference type="AlphaFoldDB" id="A0A345DNJ6"/>
<dbReference type="Gene3D" id="2.160.20.80">
    <property type="entry name" value="E3 ubiquitin-protein ligase SopA"/>
    <property type="match status" value="1"/>
</dbReference>
<gene>
    <name evidence="1" type="ORF">SDAV_00799</name>
</gene>
<dbReference type="Proteomes" id="UP000253689">
    <property type="component" value="Chromosome"/>
</dbReference>
<dbReference type="KEGG" id="sphh:SDAV_00799"/>
<dbReference type="RefSeq" id="WP_114564620.1">
    <property type="nucleotide sequence ID" value="NZ_CP031088.1"/>
</dbReference>
<keyword evidence="2" id="KW-1185">Reference proteome</keyword>
<dbReference type="InterPro" id="IPR001646">
    <property type="entry name" value="5peptide_repeat"/>
</dbReference>
<dbReference type="Pfam" id="PF00805">
    <property type="entry name" value="Pentapeptide"/>
    <property type="match status" value="1"/>
</dbReference>
<dbReference type="EMBL" id="CP031088">
    <property type="protein sequence ID" value="AXF95784.1"/>
    <property type="molecule type" value="Genomic_DNA"/>
</dbReference>
<evidence type="ECO:0000313" key="1">
    <source>
        <dbReference type="EMBL" id="AXF95784.1"/>
    </source>
</evidence>